<dbReference type="InterPro" id="IPR003439">
    <property type="entry name" value="ABC_transporter-like_ATP-bd"/>
</dbReference>
<keyword evidence="5" id="KW-0029">Amino-acid transport</keyword>
<keyword evidence="4 7" id="KW-0067">ATP-binding</keyword>
<evidence type="ECO:0000256" key="2">
    <source>
        <dbReference type="ARBA" id="ARBA00022448"/>
    </source>
</evidence>
<feature type="domain" description="ABC transporter" evidence="6">
    <location>
        <begin position="7"/>
        <end position="255"/>
    </location>
</feature>
<organism evidence="7 8">
    <name type="scientific">Halopseudomonas formosensis</name>
    <dbReference type="NCBI Taxonomy" id="1002526"/>
    <lineage>
        <taxon>Bacteria</taxon>
        <taxon>Pseudomonadati</taxon>
        <taxon>Pseudomonadota</taxon>
        <taxon>Gammaproteobacteria</taxon>
        <taxon>Pseudomonadales</taxon>
        <taxon>Pseudomonadaceae</taxon>
        <taxon>Halopseudomonas</taxon>
    </lineage>
</organism>
<dbReference type="GO" id="GO:0016887">
    <property type="term" value="F:ATP hydrolysis activity"/>
    <property type="evidence" value="ECO:0007669"/>
    <property type="project" value="InterPro"/>
</dbReference>
<keyword evidence="3" id="KW-0547">Nucleotide-binding</keyword>
<evidence type="ECO:0000256" key="3">
    <source>
        <dbReference type="ARBA" id="ARBA00022741"/>
    </source>
</evidence>
<dbReference type="PROSITE" id="PS00211">
    <property type="entry name" value="ABC_TRANSPORTER_1"/>
    <property type="match status" value="1"/>
</dbReference>
<comment type="similarity">
    <text evidence="1">Belongs to the ABC transporter superfamily.</text>
</comment>
<dbReference type="GO" id="GO:0005886">
    <property type="term" value="C:plasma membrane"/>
    <property type="evidence" value="ECO:0007669"/>
    <property type="project" value="TreeGrafter"/>
</dbReference>
<dbReference type="STRING" id="1002526.SAMN05216578_101614"/>
<evidence type="ECO:0000256" key="4">
    <source>
        <dbReference type="ARBA" id="ARBA00022840"/>
    </source>
</evidence>
<dbReference type="OrthoDB" id="9805514at2"/>
<dbReference type="InterPro" id="IPR027417">
    <property type="entry name" value="P-loop_NTPase"/>
</dbReference>
<dbReference type="InterPro" id="IPR032823">
    <property type="entry name" value="BCA_ABC_TP_C"/>
</dbReference>
<dbReference type="GO" id="GO:1903805">
    <property type="term" value="P:L-valine import across plasma membrane"/>
    <property type="evidence" value="ECO:0007669"/>
    <property type="project" value="TreeGrafter"/>
</dbReference>
<sequence length="256" mass="28237">MSGAPLLEVSGLCMRFGGLLAVNEVALRVEEGQIVSLIGPNGAGKTTVFNCLTGFYKPSAGSIRFRGEEVSGLPGFKLARKGMVRTFQHVRLFKQMSVVENLLVAQHQHLNTNMLAGLFKTLSYRRAEREAMDRAAWWLERLGLTDVANRTAGTLAYGQQRRLEIARCMVTRPTLLMLDEPAAGLNPKETADLQELIAELRDEQGLSILLIEHDMKLVMGISDHVVVINQGCPLADGTPEEVRRHPDVIKAYLGET</sequence>
<dbReference type="GO" id="GO:0042941">
    <property type="term" value="P:D-alanine transmembrane transport"/>
    <property type="evidence" value="ECO:0007669"/>
    <property type="project" value="TreeGrafter"/>
</dbReference>
<proteinExistence type="inferred from homology"/>
<dbReference type="Gene3D" id="3.40.50.300">
    <property type="entry name" value="P-loop containing nucleotide triphosphate hydrolases"/>
    <property type="match status" value="1"/>
</dbReference>
<dbReference type="Pfam" id="PF00005">
    <property type="entry name" value="ABC_tran"/>
    <property type="match status" value="1"/>
</dbReference>
<evidence type="ECO:0000256" key="5">
    <source>
        <dbReference type="ARBA" id="ARBA00022970"/>
    </source>
</evidence>
<name>A0A1I6A6A9_9GAMM</name>
<dbReference type="SMART" id="SM00382">
    <property type="entry name" value="AAA"/>
    <property type="match status" value="1"/>
</dbReference>
<dbReference type="PANTHER" id="PTHR45772">
    <property type="entry name" value="CONSERVED COMPONENT OF ABC TRANSPORTER FOR NATURAL AMINO ACIDS-RELATED"/>
    <property type="match status" value="1"/>
</dbReference>
<dbReference type="GO" id="GO:0015188">
    <property type="term" value="F:L-isoleucine transmembrane transporter activity"/>
    <property type="evidence" value="ECO:0007669"/>
    <property type="project" value="TreeGrafter"/>
</dbReference>
<dbReference type="GO" id="GO:0005304">
    <property type="term" value="F:L-valine transmembrane transporter activity"/>
    <property type="evidence" value="ECO:0007669"/>
    <property type="project" value="TreeGrafter"/>
</dbReference>
<gene>
    <name evidence="7" type="ORF">SAMN05216578_101614</name>
</gene>
<dbReference type="RefSeq" id="WP_090536813.1">
    <property type="nucleotide sequence ID" value="NZ_FOYD01000001.1"/>
</dbReference>
<dbReference type="NCBIfam" id="NF008449">
    <property type="entry name" value="PRK11300.1"/>
    <property type="match status" value="1"/>
</dbReference>
<dbReference type="InterPro" id="IPR003593">
    <property type="entry name" value="AAA+_ATPase"/>
</dbReference>
<dbReference type="GO" id="GO:0015192">
    <property type="term" value="F:L-phenylalanine transmembrane transporter activity"/>
    <property type="evidence" value="ECO:0007669"/>
    <property type="project" value="TreeGrafter"/>
</dbReference>
<evidence type="ECO:0000313" key="8">
    <source>
        <dbReference type="Proteomes" id="UP000242815"/>
    </source>
</evidence>
<accession>A0A1I6A6A9</accession>
<keyword evidence="2" id="KW-0813">Transport</keyword>
<reference evidence="7 8" key="1">
    <citation type="submission" date="2016-10" db="EMBL/GenBank/DDBJ databases">
        <authorList>
            <person name="de Groot N.N."/>
        </authorList>
    </citation>
    <scope>NUCLEOTIDE SEQUENCE [LARGE SCALE GENOMIC DNA]</scope>
    <source>
        <strain evidence="7 8">JCM 18415</strain>
    </source>
</reference>
<dbReference type="PANTHER" id="PTHR45772:SF11">
    <property type="entry name" value="HIGH-AFFINITY BRANCHED-CHAIN AMINO ACID TRANSPORT ATP-BINDING PROTEIN LIVG"/>
    <property type="match status" value="1"/>
</dbReference>
<evidence type="ECO:0000313" key="7">
    <source>
        <dbReference type="EMBL" id="SFQ64162.1"/>
    </source>
</evidence>
<evidence type="ECO:0000259" key="6">
    <source>
        <dbReference type="PROSITE" id="PS50893"/>
    </source>
</evidence>
<dbReference type="Pfam" id="PF12399">
    <property type="entry name" value="BCA_ABC_TP_C"/>
    <property type="match status" value="1"/>
</dbReference>
<dbReference type="PROSITE" id="PS50893">
    <property type="entry name" value="ABC_TRANSPORTER_2"/>
    <property type="match status" value="1"/>
</dbReference>
<evidence type="ECO:0000256" key="1">
    <source>
        <dbReference type="ARBA" id="ARBA00005417"/>
    </source>
</evidence>
<dbReference type="InterPro" id="IPR051120">
    <property type="entry name" value="ABC_AA/LPS_Transport"/>
</dbReference>
<dbReference type="Proteomes" id="UP000242815">
    <property type="component" value="Unassembled WGS sequence"/>
</dbReference>
<dbReference type="CDD" id="cd03219">
    <property type="entry name" value="ABC_Mj1267_LivG_branched"/>
    <property type="match status" value="1"/>
</dbReference>
<dbReference type="EMBL" id="FOYD01000001">
    <property type="protein sequence ID" value="SFQ64162.1"/>
    <property type="molecule type" value="Genomic_DNA"/>
</dbReference>
<dbReference type="AlphaFoldDB" id="A0A1I6A6A9"/>
<dbReference type="GO" id="GO:1903806">
    <property type="term" value="P:L-isoleucine import across plasma membrane"/>
    <property type="evidence" value="ECO:0007669"/>
    <property type="project" value="TreeGrafter"/>
</dbReference>
<dbReference type="GO" id="GO:0015808">
    <property type="term" value="P:L-alanine transport"/>
    <property type="evidence" value="ECO:0007669"/>
    <property type="project" value="TreeGrafter"/>
</dbReference>
<dbReference type="FunFam" id="3.40.50.300:FF:000317">
    <property type="entry name" value="Amino acid ABC transporter ATP-binding protein"/>
    <property type="match status" value="1"/>
</dbReference>
<dbReference type="SUPFAM" id="SSF52540">
    <property type="entry name" value="P-loop containing nucleoside triphosphate hydrolases"/>
    <property type="match status" value="1"/>
</dbReference>
<dbReference type="GO" id="GO:0005524">
    <property type="term" value="F:ATP binding"/>
    <property type="evidence" value="ECO:0007669"/>
    <property type="project" value="UniProtKB-KW"/>
</dbReference>
<protein>
    <submittedName>
        <fullName evidence="7">Branched-chain amino acid transport system ATP-binding protein</fullName>
    </submittedName>
</protein>
<dbReference type="InterPro" id="IPR017871">
    <property type="entry name" value="ABC_transporter-like_CS"/>
</dbReference>